<evidence type="ECO:0000256" key="3">
    <source>
        <dbReference type="ARBA" id="ARBA00022777"/>
    </source>
</evidence>
<dbReference type="InterPro" id="IPR052059">
    <property type="entry name" value="CR_Ser/Thr_kinase"/>
</dbReference>
<dbReference type="STRING" id="3847.K7LEP2"/>
<dbReference type="AlphaFoldDB" id="K7LEP2"/>
<dbReference type="PROSITE" id="PS50011">
    <property type="entry name" value="PROTEIN_KINASE_DOM"/>
    <property type="match status" value="1"/>
</dbReference>
<evidence type="ECO:0000256" key="4">
    <source>
        <dbReference type="ARBA" id="ARBA00022840"/>
    </source>
</evidence>
<evidence type="ECO:0000313" key="8">
    <source>
        <dbReference type="Proteomes" id="UP000008827"/>
    </source>
</evidence>
<reference evidence="6 7" key="1">
    <citation type="journal article" date="2010" name="Nature">
        <title>Genome sequence of the palaeopolyploid soybean.</title>
        <authorList>
            <person name="Schmutz J."/>
            <person name="Cannon S.B."/>
            <person name="Schlueter J."/>
            <person name="Ma J."/>
            <person name="Mitros T."/>
            <person name="Nelson W."/>
            <person name="Hyten D.L."/>
            <person name="Song Q."/>
            <person name="Thelen J.J."/>
            <person name="Cheng J."/>
            <person name="Xu D."/>
            <person name="Hellsten U."/>
            <person name="May G.D."/>
            <person name="Yu Y."/>
            <person name="Sakurai T."/>
            <person name="Umezawa T."/>
            <person name="Bhattacharyya M.K."/>
            <person name="Sandhu D."/>
            <person name="Valliyodan B."/>
            <person name="Lindquist E."/>
            <person name="Peto M."/>
            <person name="Grant D."/>
            <person name="Shu S."/>
            <person name="Goodstein D."/>
            <person name="Barry K."/>
            <person name="Futrell-Griggs M."/>
            <person name="Abernathy B."/>
            <person name="Du J."/>
            <person name="Tian Z."/>
            <person name="Zhu L."/>
            <person name="Gill N."/>
            <person name="Joshi T."/>
            <person name="Libault M."/>
            <person name="Sethuraman A."/>
            <person name="Zhang X.-C."/>
            <person name="Shinozaki K."/>
            <person name="Nguyen H.T."/>
            <person name="Wing R.A."/>
            <person name="Cregan P."/>
            <person name="Specht J."/>
            <person name="Grimwood J."/>
            <person name="Rokhsar D."/>
            <person name="Stacey G."/>
            <person name="Shoemaker R.C."/>
            <person name="Jackson S.A."/>
        </authorList>
    </citation>
    <scope>NUCLEOTIDE SEQUENCE</scope>
    <source>
        <strain evidence="7">cv. Williams 82</strain>
        <tissue evidence="6">Callus</tissue>
    </source>
</reference>
<dbReference type="InterPro" id="IPR000719">
    <property type="entry name" value="Prot_kinase_dom"/>
</dbReference>
<dbReference type="EnsemblPlants" id="KRH39170">
    <property type="protein sequence ID" value="KRH39170"/>
    <property type="gene ID" value="GLYMA_09G183200"/>
</dbReference>
<keyword evidence="8" id="KW-1185">Reference proteome</keyword>
<dbReference type="GO" id="GO:0004672">
    <property type="term" value="F:protein kinase activity"/>
    <property type="evidence" value="ECO:0007669"/>
    <property type="project" value="InterPro"/>
</dbReference>
<dbReference type="Proteomes" id="UP000008827">
    <property type="component" value="Chromosome 9"/>
</dbReference>
<dbReference type="InterPro" id="IPR011009">
    <property type="entry name" value="Kinase-like_dom_sf"/>
</dbReference>
<dbReference type="GO" id="GO:0005524">
    <property type="term" value="F:ATP binding"/>
    <property type="evidence" value="ECO:0007669"/>
    <property type="project" value="UniProtKB-KW"/>
</dbReference>
<dbReference type="EMBL" id="CM000842">
    <property type="protein sequence ID" value="KRH39170.1"/>
    <property type="molecule type" value="Genomic_DNA"/>
</dbReference>
<dbReference type="InterPro" id="IPR001245">
    <property type="entry name" value="Ser-Thr/Tyr_kinase_cat_dom"/>
</dbReference>
<dbReference type="Gramene" id="KRH39170">
    <property type="protein sequence ID" value="KRH39170"/>
    <property type="gene ID" value="GLYMA_09G183200"/>
</dbReference>
<feature type="domain" description="Protein kinase" evidence="5">
    <location>
        <begin position="1"/>
        <end position="54"/>
    </location>
</feature>
<reference evidence="7" key="2">
    <citation type="submission" date="2018-02" db="UniProtKB">
        <authorList>
            <consortium name="EnsemblPlants"/>
        </authorList>
    </citation>
    <scope>IDENTIFICATION</scope>
    <source>
        <strain evidence="7">Williams 82</strain>
    </source>
</reference>
<gene>
    <name evidence="6" type="ORF">GLYMA_09G183200</name>
</gene>
<dbReference type="SUPFAM" id="SSF56112">
    <property type="entry name" value="Protein kinase-like (PK-like)"/>
    <property type="match status" value="1"/>
</dbReference>
<dbReference type="FunFam" id="3.30.200.20:FF:001120">
    <property type="entry name" value="Putative DUF26-domain receptor-like protein kinase family protein"/>
    <property type="match status" value="1"/>
</dbReference>
<dbReference type="PANTHER" id="PTHR47973">
    <property type="entry name" value="CYSTEINE-RICH RECEPTOR-LIKE PROTEIN KINASE 3"/>
    <property type="match status" value="1"/>
</dbReference>
<organism evidence="6">
    <name type="scientific">Glycine max</name>
    <name type="common">Soybean</name>
    <name type="synonym">Glycine hispida</name>
    <dbReference type="NCBI Taxonomy" id="3847"/>
    <lineage>
        <taxon>Eukaryota</taxon>
        <taxon>Viridiplantae</taxon>
        <taxon>Streptophyta</taxon>
        <taxon>Embryophyta</taxon>
        <taxon>Tracheophyta</taxon>
        <taxon>Spermatophyta</taxon>
        <taxon>Magnoliopsida</taxon>
        <taxon>eudicotyledons</taxon>
        <taxon>Gunneridae</taxon>
        <taxon>Pentapetalae</taxon>
        <taxon>rosids</taxon>
        <taxon>fabids</taxon>
        <taxon>Fabales</taxon>
        <taxon>Fabaceae</taxon>
        <taxon>Papilionoideae</taxon>
        <taxon>50 kb inversion clade</taxon>
        <taxon>NPAAA clade</taxon>
        <taxon>indigoferoid/millettioid clade</taxon>
        <taxon>Phaseoleae</taxon>
        <taxon>Glycine</taxon>
        <taxon>Glycine subgen. Soja</taxon>
    </lineage>
</organism>
<keyword evidence="1" id="KW-0808">Transferase</keyword>
<accession>K7LEP2</accession>
<dbReference type="Pfam" id="PF07714">
    <property type="entry name" value="PK_Tyr_Ser-Thr"/>
    <property type="match status" value="1"/>
</dbReference>
<protein>
    <recommendedName>
        <fullName evidence="5">Protein kinase domain-containing protein</fullName>
    </recommendedName>
</protein>
<keyword evidence="2" id="KW-0547">Nucleotide-binding</keyword>
<dbReference type="InParanoid" id="K7LEP2"/>
<dbReference type="Gene3D" id="3.30.200.20">
    <property type="entry name" value="Phosphorylase Kinase, domain 1"/>
    <property type="match status" value="1"/>
</dbReference>
<name>K7LEP2_SOYBN</name>
<dbReference type="PaxDb" id="3847-GLYMA09G31550.1"/>
<evidence type="ECO:0000256" key="2">
    <source>
        <dbReference type="ARBA" id="ARBA00022741"/>
    </source>
</evidence>
<proteinExistence type="predicted"/>
<dbReference type="HOGENOM" id="CLU_000288_139_10_1"/>
<evidence type="ECO:0000313" key="6">
    <source>
        <dbReference type="EMBL" id="KRH39170.1"/>
    </source>
</evidence>
<keyword evidence="4" id="KW-0067">ATP-binding</keyword>
<dbReference type="SMR" id="K7LEP2"/>
<keyword evidence="3" id="KW-0418">Kinase</keyword>
<evidence type="ECO:0000313" key="7">
    <source>
        <dbReference type="EnsemblPlants" id="KRH39170"/>
    </source>
</evidence>
<reference evidence="6" key="3">
    <citation type="submission" date="2018-07" db="EMBL/GenBank/DDBJ databases">
        <title>WGS assembly of Glycine max.</title>
        <authorList>
            <person name="Schmutz J."/>
            <person name="Cannon S."/>
            <person name="Schlueter J."/>
            <person name="Ma J."/>
            <person name="Mitros T."/>
            <person name="Nelson W."/>
            <person name="Hyten D."/>
            <person name="Song Q."/>
            <person name="Thelen J."/>
            <person name="Cheng J."/>
            <person name="Xu D."/>
            <person name="Hellsten U."/>
            <person name="May G."/>
            <person name="Yu Y."/>
            <person name="Sakurai T."/>
            <person name="Umezawa T."/>
            <person name="Bhattacharyya M."/>
            <person name="Sandhu D."/>
            <person name="Valliyodan B."/>
            <person name="Lindquist E."/>
            <person name="Peto M."/>
            <person name="Grant D."/>
            <person name="Shu S."/>
            <person name="Goodstein D."/>
            <person name="Barry K."/>
            <person name="Futrell-Griggs M."/>
            <person name="Abernathy B."/>
            <person name="Du J."/>
            <person name="Tian Z."/>
            <person name="Zhu L."/>
            <person name="Gill N."/>
            <person name="Joshi T."/>
            <person name="Libault M."/>
            <person name="Sethuraman A."/>
            <person name="Zhang X."/>
            <person name="Shinozaki K."/>
            <person name="Nguyen H."/>
            <person name="Wing R."/>
            <person name="Cregan P."/>
            <person name="Specht J."/>
            <person name="Grimwood J."/>
            <person name="Rokhsar D."/>
            <person name="Stacey G."/>
            <person name="Shoemaker R."/>
            <person name="Jackson S."/>
        </authorList>
    </citation>
    <scope>NUCLEOTIDE SEQUENCE</scope>
    <source>
        <tissue evidence="6">Callus</tissue>
    </source>
</reference>
<sequence length="54" mass="6093">MLNGQEVAVKKLSLESRQGVREFTNEVRLLLRIQHKNLVTLLGCCAEGPEKMLV</sequence>
<evidence type="ECO:0000259" key="5">
    <source>
        <dbReference type="PROSITE" id="PS50011"/>
    </source>
</evidence>
<evidence type="ECO:0000256" key="1">
    <source>
        <dbReference type="ARBA" id="ARBA00022679"/>
    </source>
</evidence>